<sequence>MKTPIGASNSLSSQIQREPTSLTHLRNKYFASEFVKVFEIRP</sequence>
<evidence type="ECO:0000313" key="1">
    <source>
        <dbReference type="EMBL" id="KAF7835090.1"/>
    </source>
</evidence>
<accession>A0A834WZJ0</accession>
<organism evidence="1 3">
    <name type="scientific">Senna tora</name>
    <dbReference type="NCBI Taxonomy" id="362788"/>
    <lineage>
        <taxon>Eukaryota</taxon>
        <taxon>Viridiplantae</taxon>
        <taxon>Streptophyta</taxon>
        <taxon>Embryophyta</taxon>
        <taxon>Tracheophyta</taxon>
        <taxon>Spermatophyta</taxon>
        <taxon>Magnoliopsida</taxon>
        <taxon>eudicotyledons</taxon>
        <taxon>Gunneridae</taxon>
        <taxon>Pentapetalae</taxon>
        <taxon>rosids</taxon>
        <taxon>fabids</taxon>
        <taxon>Fabales</taxon>
        <taxon>Fabaceae</taxon>
        <taxon>Caesalpinioideae</taxon>
        <taxon>Cassia clade</taxon>
        <taxon>Senna</taxon>
    </lineage>
</organism>
<dbReference type="EMBL" id="JAAIUW010000004">
    <property type="protein sequence ID" value="KAF7835090.1"/>
    <property type="molecule type" value="Genomic_DNA"/>
</dbReference>
<protein>
    <submittedName>
        <fullName evidence="1">Uncharacterized protein</fullName>
    </submittedName>
</protein>
<reference evidence="1" key="1">
    <citation type="submission" date="2020-09" db="EMBL/GenBank/DDBJ databases">
        <title>Genome-Enabled Discovery of Anthraquinone Biosynthesis in Senna tora.</title>
        <authorList>
            <person name="Kang S.-H."/>
            <person name="Pandey R.P."/>
            <person name="Lee C.-M."/>
            <person name="Sim J.-S."/>
            <person name="Jeong J.-T."/>
            <person name="Choi B.-S."/>
            <person name="Jung M."/>
            <person name="Ginzburg D."/>
            <person name="Zhao K."/>
            <person name="Won S.Y."/>
            <person name="Oh T.-J."/>
            <person name="Yu Y."/>
            <person name="Kim N.-H."/>
            <person name="Lee O.R."/>
            <person name="Lee T.-H."/>
            <person name="Bashyal P."/>
            <person name="Kim T.-S."/>
            <person name="Lee W.-H."/>
            <person name="Kawkins C."/>
            <person name="Kim C.-K."/>
            <person name="Kim J.S."/>
            <person name="Ahn B.O."/>
            <person name="Rhee S.Y."/>
            <person name="Sohng J.K."/>
        </authorList>
    </citation>
    <scope>NUCLEOTIDE SEQUENCE</scope>
    <source>
        <tissue evidence="1">Leaf</tissue>
    </source>
</reference>
<evidence type="ECO:0000313" key="2">
    <source>
        <dbReference type="EMBL" id="KAF7835091.1"/>
    </source>
</evidence>
<dbReference type="EMBL" id="JAAIUW010000004">
    <property type="protein sequence ID" value="KAF7835091.1"/>
    <property type="molecule type" value="Genomic_DNA"/>
</dbReference>
<evidence type="ECO:0000313" key="3">
    <source>
        <dbReference type="Proteomes" id="UP000634136"/>
    </source>
</evidence>
<comment type="caution">
    <text evidence="1">The sequence shown here is derived from an EMBL/GenBank/DDBJ whole genome shotgun (WGS) entry which is preliminary data.</text>
</comment>
<proteinExistence type="predicted"/>
<keyword evidence="3" id="KW-1185">Reference proteome</keyword>
<gene>
    <name evidence="1" type="ORF">G2W53_009949</name>
    <name evidence="2" type="ORF">G2W53_009950</name>
</gene>
<dbReference type="AlphaFoldDB" id="A0A834WZJ0"/>
<dbReference type="Proteomes" id="UP000634136">
    <property type="component" value="Unassembled WGS sequence"/>
</dbReference>
<name>A0A834WZJ0_9FABA</name>